<feature type="transmembrane region" description="Helical" evidence="7">
    <location>
        <begin position="271"/>
        <end position="293"/>
    </location>
</feature>
<dbReference type="FunFam" id="1.20.1250.20:FF:000057">
    <property type="entry name" value="MFS general substrate transporter"/>
    <property type="match status" value="1"/>
</dbReference>
<protein>
    <recommendedName>
        <fullName evidence="8">Major facilitator superfamily (MFS) profile domain-containing protein</fullName>
    </recommendedName>
</protein>
<feature type="transmembrane region" description="Helical" evidence="7">
    <location>
        <begin position="494"/>
        <end position="517"/>
    </location>
</feature>
<keyword evidence="5 7" id="KW-0472">Membrane</keyword>
<sequence>MLLLLQVCFPEAKRPLTPRKEPWWRIHRRGRCRGPQAQPLDIARLSVAHPGLSLLNRVRPSLNMDRTSKSSTDEPQSSVEPDAIEAGQAVIDVEKLATQERLLVSKLDRSMLPILFLMYFMNHIDRNALPQARLDTLEEDLGLHGWDYNVCISVFFIGYLLMQIPSNMFITRVRPSIYLSSCMLGWACLSGTTAAVRDARGLATCRFFLGFVEAPFYPGALYLLSSFYTRDELAVRIAFMYMGQILSSGLAGLVAAGVFKGMHNVLGLSGWRWLYAVEASVTAAVALLGYWLLPDSPAHTRWLTADERALAVERVARDRVATTTTTAAAHTNPQRQQQQQQQQEGGATAAAAAPSALDGLYQAAGDPRTWLFCLMQNMHVSACTFNNFFPSIVRATRLAPDQTRSLLLTAPPYVVSGLASVALGWSSGRLRDRVLHTTAGLALAIAGFALSLGTESTAARYAATFVYATGAYAVGPVILGWVGSTLSQSHEKRAVAYALVNVSASVAAIYGAFLWPQEHEPRYVLGFSATAAFAGASIVCAWVMRAWLIRLNKRLDEAERDGAEPLQRYVY</sequence>
<dbReference type="EnsemblFungi" id="EJT82443">
    <property type="protein sequence ID" value="EJT82443"/>
    <property type="gene ID" value="GGTG_02416"/>
</dbReference>
<dbReference type="RefSeq" id="XP_009218452.1">
    <property type="nucleotide sequence ID" value="XM_009220188.1"/>
</dbReference>
<reference evidence="9" key="3">
    <citation type="submission" date="2010-09" db="EMBL/GenBank/DDBJ databases">
        <title>Annotation of Gaeumannomyces graminis var. tritici R3-111a-1.</title>
        <authorList>
            <consortium name="The Broad Institute Genome Sequencing Platform"/>
            <person name="Ma L.-J."/>
            <person name="Dead R."/>
            <person name="Young S.K."/>
            <person name="Zeng Q."/>
            <person name="Gargeya S."/>
            <person name="Fitzgerald M."/>
            <person name="Haas B."/>
            <person name="Abouelleil A."/>
            <person name="Alvarado L."/>
            <person name="Arachchi H.M."/>
            <person name="Berlin A."/>
            <person name="Brown A."/>
            <person name="Chapman S.B."/>
            <person name="Chen Z."/>
            <person name="Dunbar C."/>
            <person name="Freedman E."/>
            <person name="Gearin G."/>
            <person name="Gellesch M."/>
            <person name="Goldberg J."/>
            <person name="Griggs A."/>
            <person name="Gujja S."/>
            <person name="Heiman D."/>
            <person name="Howarth C."/>
            <person name="Larson L."/>
            <person name="Lui A."/>
            <person name="MacDonald P.J.P."/>
            <person name="Mehta T."/>
            <person name="Montmayeur A."/>
            <person name="Murphy C."/>
            <person name="Neiman D."/>
            <person name="Pearson M."/>
            <person name="Priest M."/>
            <person name="Roberts A."/>
            <person name="Saif S."/>
            <person name="Shea T."/>
            <person name="Shenoy N."/>
            <person name="Sisk P."/>
            <person name="Stolte C."/>
            <person name="Sykes S."/>
            <person name="Yandava C."/>
            <person name="Wortman J."/>
            <person name="Nusbaum C."/>
            <person name="Birren B."/>
        </authorList>
    </citation>
    <scope>NUCLEOTIDE SEQUENCE</scope>
    <source>
        <strain evidence="9">R3-111a-1</strain>
    </source>
</reference>
<evidence type="ECO:0000256" key="3">
    <source>
        <dbReference type="ARBA" id="ARBA00022692"/>
    </source>
</evidence>
<dbReference type="Gene3D" id="1.20.1250.20">
    <property type="entry name" value="MFS general substrate transporter like domains"/>
    <property type="match status" value="2"/>
</dbReference>
<feature type="transmembrane region" description="Helical" evidence="7">
    <location>
        <begin position="146"/>
        <end position="164"/>
    </location>
</feature>
<keyword evidence="3 7" id="KW-0812">Transmembrane</keyword>
<keyword evidence="2" id="KW-0813">Transport</keyword>
<feature type="region of interest" description="Disordered" evidence="6">
    <location>
        <begin position="322"/>
        <end position="349"/>
    </location>
</feature>
<evidence type="ECO:0000313" key="11">
    <source>
        <dbReference type="Proteomes" id="UP000006039"/>
    </source>
</evidence>
<evidence type="ECO:0000313" key="9">
    <source>
        <dbReference type="EMBL" id="EJT82443.1"/>
    </source>
</evidence>
<feature type="transmembrane region" description="Helical" evidence="7">
    <location>
        <begin position="176"/>
        <end position="195"/>
    </location>
</feature>
<feature type="transmembrane region" description="Helical" evidence="7">
    <location>
        <begin position="434"/>
        <end position="452"/>
    </location>
</feature>
<reference evidence="10" key="4">
    <citation type="journal article" date="2015" name="G3 (Bethesda)">
        <title>Genome sequences of three phytopathogenic species of the Magnaporthaceae family of fungi.</title>
        <authorList>
            <person name="Okagaki L.H."/>
            <person name="Nunes C.C."/>
            <person name="Sailsbery J."/>
            <person name="Clay B."/>
            <person name="Brown D."/>
            <person name="John T."/>
            <person name="Oh Y."/>
            <person name="Young N."/>
            <person name="Fitzgerald M."/>
            <person name="Haas B.J."/>
            <person name="Zeng Q."/>
            <person name="Young S."/>
            <person name="Adiconis X."/>
            <person name="Fan L."/>
            <person name="Levin J.Z."/>
            <person name="Mitchell T.K."/>
            <person name="Okubara P.A."/>
            <person name="Farman M.L."/>
            <person name="Kohn L.M."/>
            <person name="Birren B."/>
            <person name="Ma L.-J."/>
            <person name="Dean R.A."/>
        </authorList>
    </citation>
    <scope>NUCLEOTIDE SEQUENCE</scope>
    <source>
        <strain evidence="10">R3-111a-1</strain>
    </source>
</reference>
<dbReference type="PANTHER" id="PTHR43791">
    <property type="entry name" value="PERMEASE-RELATED"/>
    <property type="match status" value="1"/>
</dbReference>
<feature type="transmembrane region" description="Helical" evidence="7">
    <location>
        <begin position="237"/>
        <end position="259"/>
    </location>
</feature>
<evidence type="ECO:0000313" key="10">
    <source>
        <dbReference type="EnsemblFungi" id="EJT82443"/>
    </source>
</evidence>
<keyword evidence="4 7" id="KW-1133">Transmembrane helix</keyword>
<dbReference type="InterPro" id="IPR036259">
    <property type="entry name" value="MFS_trans_sf"/>
</dbReference>
<comment type="subcellular location">
    <subcellularLocation>
        <location evidence="1">Membrane</location>
        <topology evidence="1">Multi-pass membrane protein</topology>
    </subcellularLocation>
</comment>
<dbReference type="GO" id="GO:0016020">
    <property type="term" value="C:membrane"/>
    <property type="evidence" value="ECO:0007669"/>
    <property type="project" value="UniProtKB-SubCell"/>
</dbReference>
<dbReference type="GeneID" id="20342874"/>
<dbReference type="Pfam" id="PF07690">
    <property type="entry name" value="MFS_1"/>
    <property type="match status" value="1"/>
</dbReference>
<dbReference type="InterPro" id="IPR020846">
    <property type="entry name" value="MFS_dom"/>
</dbReference>
<dbReference type="PROSITE" id="PS50850">
    <property type="entry name" value="MFS"/>
    <property type="match status" value="1"/>
</dbReference>
<reference evidence="9" key="2">
    <citation type="submission" date="2010-07" db="EMBL/GenBank/DDBJ databases">
        <authorList>
            <consortium name="The Broad Institute Genome Sequencing Platform"/>
            <consortium name="Broad Institute Genome Sequencing Center for Infectious Disease"/>
            <person name="Ma L.-J."/>
            <person name="Dead R."/>
            <person name="Young S."/>
            <person name="Zeng Q."/>
            <person name="Koehrsen M."/>
            <person name="Alvarado L."/>
            <person name="Berlin A."/>
            <person name="Chapman S.B."/>
            <person name="Chen Z."/>
            <person name="Freedman E."/>
            <person name="Gellesch M."/>
            <person name="Goldberg J."/>
            <person name="Griggs A."/>
            <person name="Gujja S."/>
            <person name="Heilman E.R."/>
            <person name="Heiman D."/>
            <person name="Hepburn T."/>
            <person name="Howarth C."/>
            <person name="Jen D."/>
            <person name="Larson L."/>
            <person name="Mehta T."/>
            <person name="Neiman D."/>
            <person name="Pearson M."/>
            <person name="Roberts A."/>
            <person name="Saif S."/>
            <person name="Shea T."/>
            <person name="Shenoy N."/>
            <person name="Sisk P."/>
            <person name="Stolte C."/>
            <person name="Sykes S."/>
            <person name="Walk T."/>
            <person name="White J."/>
            <person name="Yandava C."/>
            <person name="Haas B."/>
            <person name="Nusbaum C."/>
            <person name="Birren B."/>
        </authorList>
    </citation>
    <scope>NUCLEOTIDE SEQUENCE</scope>
    <source>
        <strain evidence="9">R3-111a-1</strain>
    </source>
</reference>
<dbReference type="eggNOG" id="KOG2533">
    <property type="taxonomic scope" value="Eukaryota"/>
</dbReference>
<accession>J3NMB2</accession>
<feature type="transmembrane region" description="Helical" evidence="7">
    <location>
        <begin position="207"/>
        <end position="225"/>
    </location>
</feature>
<evidence type="ECO:0000256" key="6">
    <source>
        <dbReference type="SAM" id="MobiDB-lite"/>
    </source>
</evidence>
<evidence type="ECO:0000256" key="5">
    <source>
        <dbReference type="ARBA" id="ARBA00023136"/>
    </source>
</evidence>
<dbReference type="EMBL" id="GL385395">
    <property type="protein sequence ID" value="EJT82443.1"/>
    <property type="molecule type" value="Genomic_DNA"/>
</dbReference>
<evidence type="ECO:0000259" key="8">
    <source>
        <dbReference type="PROSITE" id="PS50850"/>
    </source>
</evidence>
<feature type="transmembrane region" description="Helical" evidence="7">
    <location>
        <begin position="458"/>
        <end position="482"/>
    </location>
</feature>
<organism evidence="9">
    <name type="scientific">Gaeumannomyces tritici (strain R3-111a-1)</name>
    <name type="common">Wheat and barley take-all root rot fungus</name>
    <name type="synonym">Gaeumannomyces graminis var. tritici</name>
    <dbReference type="NCBI Taxonomy" id="644352"/>
    <lineage>
        <taxon>Eukaryota</taxon>
        <taxon>Fungi</taxon>
        <taxon>Dikarya</taxon>
        <taxon>Ascomycota</taxon>
        <taxon>Pezizomycotina</taxon>
        <taxon>Sordariomycetes</taxon>
        <taxon>Sordariomycetidae</taxon>
        <taxon>Magnaporthales</taxon>
        <taxon>Magnaporthaceae</taxon>
        <taxon>Gaeumannomyces</taxon>
    </lineage>
</organism>
<proteinExistence type="predicted"/>
<reference evidence="10" key="5">
    <citation type="submission" date="2018-04" db="UniProtKB">
        <authorList>
            <consortium name="EnsemblFungi"/>
        </authorList>
    </citation>
    <scope>IDENTIFICATION</scope>
    <source>
        <strain evidence="10">R3-111a-1</strain>
    </source>
</reference>
<feature type="transmembrane region" description="Helical" evidence="7">
    <location>
        <begin position="523"/>
        <end position="544"/>
    </location>
</feature>
<dbReference type="AlphaFoldDB" id="J3NMB2"/>
<reference evidence="11" key="1">
    <citation type="submission" date="2010-07" db="EMBL/GenBank/DDBJ databases">
        <title>The genome sequence of Gaeumannomyces graminis var. tritici strain R3-111a-1.</title>
        <authorList>
            <consortium name="The Broad Institute Genome Sequencing Platform"/>
            <person name="Ma L.-J."/>
            <person name="Dead R."/>
            <person name="Young S."/>
            <person name="Zeng Q."/>
            <person name="Koehrsen M."/>
            <person name="Alvarado L."/>
            <person name="Berlin A."/>
            <person name="Chapman S.B."/>
            <person name="Chen Z."/>
            <person name="Freedman E."/>
            <person name="Gellesch M."/>
            <person name="Goldberg J."/>
            <person name="Griggs A."/>
            <person name="Gujja S."/>
            <person name="Heilman E.R."/>
            <person name="Heiman D."/>
            <person name="Hepburn T."/>
            <person name="Howarth C."/>
            <person name="Jen D."/>
            <person name="Larson L."/>
            <person name="Mehta T."/>
            <person name="Neiman D."/>
            <person name="Pearson M."/>
            <person name="Roberts A."/>
            <person name="Saif S."/>
            <person name="Shea T."/>
            <person name="Shenoy N."/>
            <person name="Sisk P."/>
            <person name="Stolte C."/>
            <person name="Sykes S."/>
            <person name="Walk T."/>
            <person name="White J."/>
            <person name="Yandava C."/>
            <person name="Haas B."/>
            <person name="Nusbaum C."/>
            <person name="Birren B."/>
        </authorList>
    </citation>
    <scope>NUCLEOTIDE SEQUENCE [LARGE SCALE GENOMIC DNA]</scope>
    <source>
        <strain evidence="11">R3-111a-1</strain>
    </source>
</reference>
<evidence type="ECO:0000256" key="4">
    <source>
        <dbReference type="ARBA" id="ARBA00022989"/>
    </source>
</evidence>
<dbReference type="Proteomes" id="UP000006039">
    <property type="component" value="Unassembled WGS sequence"/>
</dbReference>
<evidence type="ECO:0000256" key="1">
    <source>
        <dbReference type="ARBA" id="ARBA00004141"/>
    </source>
</evidence>
<dbReference type="OrthoDB" id="2250022at2759"/>
<feature type="domain" description="Major facilitator superfamily (MFS) profile" evidence="8">
    <location>
        <begin position="111"/>
        <end position="554"/>
    </location>
</feature>
<name>J3NMB2_GAET3</name>
<dbReference type="GO" id="GO:0022857">
    <property type="term" value="F:transmembrane transporter activity"/>
    <property type="evidence" value="ECO:0007669"/>
    <property type="project" value="InterPro"/>
</dbReference>
<dbReference type="VEuPathDB" id="FungiDB:GGTG_02416"/>
<keyword evidence="11" id="KW-1185">Reference proteome</keyword>
<evidence type="ECO:0000256" key="7">
    <source>
        <dbReference type="SAM" id="Phobius"/>
    </source>
</evidence>
<dbReference type="SUPFAM" id="SSF103473">
    <property type="entry name" value="MFS general substrate transporter"/>
    <property type="match status" value="1"/>
</dbReference>
<dbReference type="InterPro" id="IPR011701">
    <property type="entry name" value="MFS"/>
</dbReference>
<dbReference type="FunFam" id="1.20.1250.20:FF:000013">
    <property type="entry name" value="MFS general substrate transporter"/>
    <property type="match status" value="1"/>
</dbReference>
<dbReference type="PANTHER" id="PTHR43791:SF62">
    <property type="entry name" value="MAJOR FACILITATOR SUPERFAMILY (MFS) PROFILE DOMAIN-CONTAINING PROTEIN"/>
    <property type="match status" value="1"/>
</dbReference>
<evidence type="ECO:0000256" key="2">
    <source>
        <dbReference type="ARBA" id="ARBA00022448"/>
    </source>
</evidence>
<dbReference type="HOGENOM" id="CLU_001265_0_6_1"/>
<gene>
    <name evidence="10" type="primary">20342874</name>
    <name evidence="9" type="ORF">GGTG_02416</name>
</gene>